<comment type="caution">
    <text evidence="1">The sequence shown here is derived from an EMBL/GenBank/DDBJ whole genome shotgun (WGS) entry which is preliminary data.</text>
</comment>
<sequence length="52" mass="6096">MNKIKDNDKIEIEKMLKSHLNPEVGGKLMNSLAHSWKHESIEEGRKIKRKLL</sequence>
<organism evidence="1 2">
    <name type="scientific">Candidatus Rickettsia kedanie</name>
    <dbReference type="NCBI Taxonomy" id="3115352"/>
    <lineage>
        <taxon>Bacteria</taxon>
        <taxon>Pseudomonadati</taxon>
        <taxon>Pseudomonadota</taxon>
        <taxon>Alphaproteobacteria</taxon>
        <taxon>Rickettsiales</taxon>
        <taxon>Rickettsiaceae</taxon>
        <taxon>Rickettsieae</taxon>
        <taxon>Rickettsia</taxon>
        <taxon>spotted fever group</taxon>
    </lineage>
</organism>
<keyword evidence="2" id="KW-1185">Reference proteome</keyword>
<reference evidence="1 2" key="1">
    <citation type="journal article" date="2024" name="Microbiol. Immunol.">
        <title>Discovery of a novel spotted fever group Rickettsia, 'Candidatus Rickettsia kedanie,' in unfed larval chigger mites, Leptotrombidium scutellare.</title>
        <authorList>
            <person name="Ogawa M."/>
            <person name="Matsutani M."/>
            <person name="Katayama T."/>
            <person name="Takada N."/>
            <person name="Noda S."/>
            <person name="Takahashi M."/>
            <person name="Kageyama D."/>
            <person name="Hanaoka N."/>
            <person name="Ebihara H."/>
        </authorList>
    </citation>
    <scope>NUCLEOTIDE SEQUENCE [LARGE SCALE GENOMIC DNA]</scope>
    <source>
        <strain evidence="1 2">KNCP2-13</strain>
    </source>
</reference>
<evidence type="ECO:0000313" key="2">
    <source>
        <dbReference type="Proteomes" id="UP001628124"/>
    </source>
</evidence>
<accession>A0ABP9TX70</accession>
<gene>
    <name evidence="1" type="ORF">KNCP2_07080</name>
</gene>
<protein>
    <submittedName>
        <fullName evidence="1">Uncharacterized protein</fullName>
    </submittedName>
</protein>
<evidence type="ECO:0000313" key="1">
    <source>
        <dbReference type="EMBL" id="GAA5252420.1"/>
    </source>
</evidence>
<dbReference type="Proteomes" id="UP001628124">
    <property type="component" value="Unassembled WGS sequence"/>
</dbReference>
<name>A0ABP9TX70_9RICK</name>
<proteinExistence type="predicted"/>
<dbReference type="EMBL" id="BAABMM010000027">
    <property type="protein sequence ID" value="GAA5252420.1"/>
    <property type="molecule type" value="Genomic_DNA"/>
</dbReference>
<dbReference type="RefSeq" id="WP_412708090.1">
    <property type="nucleotide sequence ID" value="NZ_BAABMM010000027.1"/>
</dbReference>